<evidence type="ECO:0008006" key="3">
    <source>
        <dbReference type="Google" id="ProtNLM"/>
    </source>
</evidence>
<dbReference type="EMBL" id="BOPZ01000007">
    <property type="protein sequence ID" value="GIM28563.1"/>
    <property type="molecule type" value="Genomic_DNA"/>
</dbReference>
<evidence type="ECO:0000313" key="2">
    <source>
        <dbReference type="Proteomes" id="UP000679179"/>
    </source>
</evidence>
<dbReference type="InterPro" id="IPR011009">
    <property type="entry name" value="Kinase-like_dom_sf"/>
</dbReference>
<gene>
    <name evidence="1" type="ORF">CPJCM30710_12290</name>
</gene>
<sequence length="180" mass="20943">MIVIKLYAGLNIKELELLGRGTQGKVYRIDSQRCIKIFKRKQVCKDELETLVMAQKDSHFPRLYAYGKNYIIRECINGIELDKYLSVHTLTSSVSSKIVELYEAMMGVGYNRLDAALFHIFITPSGDIKLIDTARAMKKRTIYPYLIIKGLEELGYKKQFLNFIKAIRPELYTKWLQYSN</sequence>
<accession>A0A919VLG1</accession>
<dbReference type="SUPFAM" id="SSF56112">
    <property type="entry name" value="Protein kinase-like (PK-like)"/>
    <property type="match status" value="1"/>
</dbReference>
<protein>
    <recommendedName>
        <fullName evidence="3">Serine/threonine protein kinase</fullName>
    </recommendedName>
</protein>
<name>A0A919VLG1_9CLOT</name>
<comment type="caution">
    <text evidence="1">The sequence shown here is derived from an EMBL/GenBank/DDBJ whole genome shotgun (WGS) entry which is preliminary data.</text>
</comment>
<dbReference type="AlphaFoldDB" id="A0A919VLG1"/>
<organism evidence="1 2">
    <name type="scientific">Clostridium polyendosporum</name>
    <dbReference type="NCBI Taxonomy" id="69208"/>
    <lineage>
        <taxon>Bacteria</taxon>
        <taxon>Bacillati</taxon>
        <taxon>Bacillota</taxon>
        <taxon>Clostridia</taxon>
        <taxon>Eubacteriales</taxon>
        <taxon>Clostridiaceae</taxon>
        <taxon>Clostridium</taxon>
    </lineage>
</organism>
<reference evidence="1" key="1">
    <citation type="submission" date="2021-03" db="EMBL/GenBank/DDBJ databases">
        <title>Taxonomic study of Clostridium polyendosporum from meadow-gley soil under rice.</title>
        <authorList>
            <person name="Kobayashi H."/>
            <person name="Tanizawa Y."/>
            <person name="Yagura M."/>
        </authorList>
    </citation>
    <scope>NUCLEOTIDE SEQUENCE</scope>
    <source>
        <strain evidence="1">JCM 30710</strain>
    </source>
</reference>
<evidence type="ECO:0000313" key="1">
    <source>
        <dbReference type="EMBL" id="GIM28563.1"/>
    </source>
</evidence>
<proteinExistence type="predicted"/>
<dbReference type="Proteomes" id="UP000679179">
    <property type="component" value="Unassembled WGS sequence"/>
</dbReference>
<keyword evidence="2" id="KW-1185">Reference proteome</keyword>